<dbReference type="NCBIfam" id="NF004508">
    <property type="entry name" value="PRK05849.1"/>
    <property type="match status" value="1"/>
</dbReference>
<dbReference type="SUPFAM" id="SSF53448">
    <property type="entry name" value="Nucleotide-diphospho-sugar transferases"/>
    <property type="match status" value="1"/>
</dbReference>
<dbReference type="Gene3D" id="3.90.550.10">
    <property type="entry name" value="Spore Coat Polysaccharide Biosynthesis Protein SpsA, Chain A"/>
    <property type="match status" value="1"/>
</dbReference>
<dbReference type="EMBL" id="VJWL01000001">
    <property type="protein sequence ID" value="TRW50199.1"/>
    <property type="molecule type" value="Genomic_DNA"/>
</dbReference>
<dbReference type="PANTHER" id="PTHR43615:SF1">
    <property type="entry name" value="PPDK_N DOMAIN-CONTAINING PROTEIN"/>
    <property type="match status" value="1"/>
</dbReference>
<proteinExistence type="predicted"/>
<dbReference type="PANTHER" id="PTHR43615">
    <property type="entry name" value="PHOSPHOENOLPYRUVATE SYNTHASE-RELATED"/>
    <property type="match status" value="1"/>
</dbReference>
<comment type="caution">
    <text evidence="3">The sequence shown here is derived from an EMBL/GenBank/DDBJ whole genome shotgun (WGS) entry which is preliminary data.</text>
</comment>
<dbReference type="OrthoDB" id="3590125at2"/>
<reference evidence="3 4" key="1">
    <citation type="submission" date="2019-07" db="EMBL/GenBank/DDBJ databases">
        <authorList>
            <person name="Yang M."/>
            <person name="Zhao D."/>
            <person name="Xiang H."/>
        </authorList>
    </citation>
    <scope>NUCLEOTIDE SEQUENCE [LARGE SCALE GENOMIC DNA]</scope>
    <source>
        <strain evidence="3 4">IM1326</strain>
    </source>
</reference>
<dbReference type="Pfam" id="PF00391">
    <property type="entry name" value="PEP-utilizers"/>
    <property type="match status" value="1"/>
</dbReference>
<feature type="domain" description="PEP-utilising enzyme mobile" evidence="1">
    <location>
        <begin position="940"/>
        <end position="999"/>
    </location>
</feature>
<dbReference type="GO" id="GO:0005524">
    <property type="term" value="F:ATP binding"/>
    <property type="evidence" value="ECO:0007669"/>
    <property type="project" value="InterPro"/>
</dbReference>
<dbReference type="AlphaFoldDB" id="A0A552X5G3"/>
<dbReference type="SUPFAM" id="SSF56059">
    <property type="entry name" value="Glutathione synthetase ATP-binding domain-like"/>
    <property type="match status" value="1"/>
</dbReference>
<name>A0A552X5G3_9GAMM</name>
<gene>
    <name evidence="3" type="ORF">FM042_05020</name>
</gene>
<evidence type="ECO:0008006" key="5">
    <source>
        <dbReference type="Google" id="ProtNLM"/>
    </source>
</evidence>
<dbReference type="InterPro" id="IPR051549">
    <property type="entry name" value="PEP_Utilizing_Enz"/>
</dbReference>
<dbReference type="Proteomes" id="UP000320359">
    <property type="component" value="Unassembled WGS sequence"/>
</dbReference>
<dbReference type="GO" id="GO:0016301">
    <property type="term" value="F:kinase activity"/>
    <property type="evidence" value="ECO:0007669"/>
    <property type="project" value="InterPro"/>
</dbReference>
<dbReference type="InterPro" id="IPR036637">
    <property type="entry name" value="Phosphohistidine_dom_sf"/>
</dbReference>
<dbReference type="RefSeq" id="WP_143234931.1">
    <property type="nucleotide sequence ID" value="NZ_VJWL01000001.1"/>
</dbReference>
<evidence type="ECO:0000313" key="4">
    <source>
        <dbReference type="Proteomes" id="UP000320359"/>
    </source>
</evidence>
<organism evidence="3 4">
    <name type="scientific">Aliidiomarina halalkaliphila</name>
    <dbReference type="NCBI Taxonomy" id="2593535"/>
    <lineage>
        <taxon>Bacteria</taxon>
        <taxon>Pseudomonadati</taxon>
        <taxon>Pseudomonadota</taxon>
        <taxon>Gammaproteobacteria</taxon>
        <taxon>Alteromonadales</taxon>
        <taxon>Idiomarinaceae</taxon>
        <taxon>Aliidiomarina</taxon>
    </lineage>
</organism>
<keyword evidence="4" id="KW-1185">Reference proteome</keyword>
<feature type="domain" description="Pyruvate phosphate dikinase AMP/ATP-binding" evidence="2">
    <location>
        <begin position="269"/>
        <end position="355"/>
    </location>
</feature>
<dbReference type="Pfam" id="PF01326">
    <property type="entry name" value="PPDK_N"/>
    <property type="match status" value="1"/>
</dbReference>
<evidence type="ECO:0000259" key="2">
    <source>
        <dbReference type="Pfam" id="PF01326"/>
    </source>
</evidence>
<dbReference type="InterPro" id="IPR029044">
    <property type="entry name" value="Nucleotide-diphossugar_trans"/>
</dbReference>
<accession>A0A552X5G3</accession>
<sequence length="1016" mass="114372">MNKDTVILLGAGLPHDGVNPSVLHPTLGENRLLDWLLHTLKSVNDRPIFIGGYQLEKIKRSYPNLITLENPDWLASKAAYSLIYSIEHVTNAAVISYSDILYRPQAVDAICKIDSDIVVAVDTHWKTRFAGRTYEDQAGSEKVCIYDGTIMRAGVDISISRADAEFVGLVKFSNAVICYLKRYKAHLLETHVKLNLSDLIETLRMVGFEISYVDVKGDWAELNQPEDLAHFVLGTKAQTLQRLQSMVKLSRIEDQVSFTLSEWRNSENQIINKIKKQFSQGYVVIRSSALTEDGFSESNAGAYTSLLNISIETESLHNAIETVISSYPDDNPDNQVLVQPMLQNVIASGVVFTRVLNTGAPYYIANYDDISGSTESITSGHAKEHKTLLIRRDAKSDSINIPRKLSSLLPALRELENLLNYSALDVEFALTDIGLHILQVRPIAVKKQIEFDDDQFFKELDQAKQKFMGLQRPSPFVGKTKALFGVMPDWNPAEIIGTKPNPLASSLYRHLVMDDTWATQRAEYGYKDVRSHPLLIDFVGHPYVDIRASFSSFVPDNVTSSLRDKLVDFYIEWLEKNPHLHDKVEFDVIPTCYALDFERWELRFEEHAGLTRSEISSLEEGLRSITQHAFERVESDLLNIERLNQRYITILNSETDPLTKAGLLLDDSVRYGTLPFAHLARAGFVAATLLKSAVSMNIISQNALDSFMAGIRTVSHQLSEDARAVKDGNFDWDAFVEKYAHLRPGTYDITSESYGANPDHYLRPLIEQETHSLKQPSISTWEQERDAFIAALGNAGFHFDLMTVESFLSKAIEGREYAKFMFSRNLSTALDLFRTWGNAYDLEPSELAYLELNEILQFKDQPVLDSELINRIKSKVEKRKSYYRLIKSIELPPLICSKDDFDVFQYPHSQANFVGSETVMGECIDLSLEQSQGKTGDLSGLIVMIPQADPGYDWLFGRNIAGFVTMYGGANSHMAIRAAEFGLPAAIGIGEARYQALSSAKVLEINPSSRQLKIIR</sequence>
<dbReference type="Gene3D" id="3.30.470.20">
    <property type="entry name" value="ATP-grasp fold, B domain"/>
    <property type="match status" value="1"/>
</dbReference>
<evidence type="ECO:0000259" key="1">
    <source>
        <dbReference type="Pfam" id="PF00391"/>
    </source>
</evidence>
<dbReference type="Gene3D" id="3.50.30.10">
    <property type="entry name" value="Phosphohistidine domain"/>
    <property type="match status" value="1"/>
</dbReference>
<dbReference type="SUPFAM" id="SSF52009">
    <property type="entry name" value="Phosphohistidine domain"/>
    <property type="match status" value="1"/>
</dbReference>
<dbReference type="InterPro" id="IPR002192">
    <property type="entry name" value="PPDK_AMP/ATP-bd"/>
</dbReference>
<dbReference type="InterPro" id="IPR008279">
    <property type="entry name" value="PEP-util_enz_mobile_dom"/>
</dbReference>
<evidence type="ECO:0000313" key="3">
    <source>
        <dbReference type="EMBL" id="TRW50199.1"/>
    </source>
</evidence>
<protein>
    <recommendedName>
        <fullName evidence="5">Phosphoenolpyruvate synthase</fullName>
    </recommendedName>
</protein>